<dbReference type="PANTHER" id="PTHR42678">
    <property type="entry name" value="AMIDASE"/>
    <property type="match status" value="1"/>
</dbReference>
<name>A0A1G4MAX7_LACFM</name>
<gene>
    <name evidence="3" type="ORF">LAFE_0D01266G</name>
</gene>
<dbReference type="PANTHER" id="PTHR42678:SF37">
    <property type="entry name" value="AMIDASE C869.01-RELATED"/>
    <property type="match status" value="1"/>
</dbReference>
<dbReference type="Gene3D" id="3.90.1300.10">
    <property type="entry name" value="Amidase signature (AS) domain"/>
    <property type="match status" value="1"/>
</dbReference>
<dbReference type="OrthoDB" id="566138at2759"/>
<dbReference type="Pfam" id="PF01425">
    <property type="entry name" value="Amidase"/>
    <property type="match status" value="1"/>
</dbReference>
<feature type="domain" description="Amidase" evidence="2">
    <location>
        <begin position="94"/>
        <end position="378"/>
    </location>
</feature>
<dbReference type="EMBL" id="LT598492">
    <property type="protein sequence ID" value="SCW00929.1"/>
    <property type="molecule type" value="Genomic_DNA"/>
</dbReference>
<dbReference type="InterPro" id="IPR036928">
    <property type="entry name" value="AS_sf"/>
</dbReference>
<proteinExistence type="predicted"/>
<dbReference type="SUPFAM" id="SSF75304">
    <property type="entry name" value="Amidase signature (AS) enzymes"/>
    <property type="match status" value="1"/>
</dbReference>
<evidence type="ECO:0000259" key="2">
    <source>
        <dbReference type="Pfam" id="PF01425"/>
    </source>
</evidence>
<dbReference type="AlphaFoldDB" id="A0A1G4MAX7"/>
<keyword evidence="4" id="KW-1185">Reference proteome</keyword>
<dbReference type="Proteomes" id="UP000190831">
    <property type="component" value="Chromosome D"/>
</dbReference>
<evidence type="ECO:0000256" key="1">
    <source>
        <dbReference type="SAM" id="SignalP"/>
    </source>
</evidence>
<feature type="signal peptide" evidence="1">
    <location>
        <begin position="1"/>
        <end position="19"/>
    </location>
</feature>
<accession>A0A1G4MAX7</accession>
<reference evidence="3 4" key="1">
    <citation type="submission" date="2016-03" db="EMBL/GenBank/DDBJ databases">
        <authorList>
            <person name="Devillers H."/>
        </authorList>
    </citation>
    <scope>NUCLEOTIDE SEQUENCE [LARGE SCALE GENOMIC DNA]</scope>
    <source>
        <strain evidence="3">CBS 6772</strain>
    </source>
</reference>
<keyword evidence="1" id="KW-0732">Signal</keyword>
<evidence type="ECO:0000313" key="3">
    <source>
        <dbReference type="EMBL" id="SCW00929.1"/>
    </source>
</evidence>
<dbReference type="InterPro" id="IPR023631">
    <property type="entry name" value="Amidase_dom"/>
</dbReference>
<organism evidence="3 4">
    <name type="scientific">Lachancea fermentati</name>
    <name type="common">Zygosaccharomyces fermentati</name>
    <dbReference type="NCBI Taxonomy" id="4955"/>
    <lineage>
        <taxon>Eukaryota</taxon>
        <taxon>Fungi</taxon>
        <taxon>Dikarya</taxon>
        <taxon>Ascomycota</taxon>
        <taxon>Saccharomycotina</taxon>
        <taxon>Saccharomycetes</taxon>
        <taxon>Saccharomycetales</taxon>
        <taxon>Saccharomycetaceae</taxon>
        <taxon>Lachancea</taxon>
    </lineage>
</organism>
<sequence length="590" mass="64960">MKILSTIVAAGFISSQVDASPVSKGTQLWRRFIASNVDDTPSYVQELNSSTYVYPQVETTEFFPMETCNGITLEDATIDQLQDYFSQGKLTSEDVVRCYLDRHMQVNPYVNSILQVNPDAVKIARDMDLERQAGIVRGPLHGIPFVVKDNYATKDKMDTTCGSYALLGSIVPRDAHVVKKLRDAGAVLFGHSTLSEWADMRTNDYSEGYSARGGQSRSPFNLTVNAGGSSTGSAGAVAANMIMFALGTETDGSIIDPAMRNGIVGFKPTVGLTSRAGVIPESEHQDSTGPMARTVRDAVYAFQYMWGIDDRDVYTYNQTGKTPEDNDYLKYLTDKQALKGAKFGLPWEKLWSLTNSAQLPRLLEVIEMIEAAGATVYNNTNFANLDVISSQGWDWQMGNVNESEFTVVKVDFYNNIKTYLSEVSNTNIKSLEDIVEYNYQYAGSEGGYPDVHPAFASGQDAFLDSLAWGGVKNETYWQAVEYVARTSRDEGIDSALNYTDPTTGENIQLDGLLVPSGLSITYQQAAKAGYPMITLPVGVLGNGRPFGLGIMQSAWQEPQLIKYGSAIEDLLNYKAKPQFLDYLGKNIPVW</sequence>
<dbReference type="STRING" id="4955.A0A1G4MAX7"/>
<evidence type="ECO:0000313" key="4">
    <source>
        <dbReference type="Proteomes" id="UP000190831"/>
    </source>
</evidence>
<feature type="chain" id="PRO_5009237304" evidence="1">
    <location>
        <begin position="20"/>
        <end position="590"/>
    </location>
</feature>
<protein>
    <submittedName>
        <fullName evidence="3">LAFE_0D01266g1_1</fullName>
    </submittedName>
</protein>
<dbReference type="OMA" id="DGWDWDY"/>